<sequence length="51" mass="5637">MGVVTGGADTFLSQNSARSIDSFLARWTKVISLAFFVLVIATNVYMYMTNK</sequence>
<accession>A0A9X1HHT5</accession>
<evidence type="ECO:0000313" key="2">
    <source>
        <dbReference type="EMBL" id="MBZ4037902.1"/>
    </source>
</evidence>
<protein>
    <submittedName>
        <fullName evidence="2">Preprotein translocase subunit SecG</fullName>
    </submittedName>
</protein>
<dbReference type="EMBL" id="JAINUY010000099">
    <property type="protein sequence ID" value="MBZ4037902.1"/>
    <property type="molecule type" value="Genomic_DNA"/>
</dbReference>
<proteinExistence type="predicted"/>
<feature type="transmembrane region" description="Helical" evidence="1">
    <location>
        <begin position="30"/>
        <end position="48"/>
    </location>
</feature>
<name>A0A9X1HHT5_9FLAO</name>
<evidence type="ECO:0000313" key="3">
    <source>
        <dbReference type="Proteomes" id="UP001139366"/>
    </source>
</evidence>
<dbReference type="GO" id="GO:0015450">
    <property type="term" value="F:protein-transporting ATPase activity"/>
    <property type="evidence" value="ECO:0007669"/>
    <property type="project" value="UniProtKB-UniRule"/>
</dbReference>
<dbReference type="Proteomes" id="UP001139366">
    <property type="component" value="Unassembled WGS sequence"/>
</dbReference>
<gene>
    <name evidence="2" type="ORF">K6T82_24365</name>
</gene>
<organism evidence="2 3">
    <name type="scientific">Flavobacterium potami</name>
    <dbReference type="NCBI Taxonomy" id="2872310"/>
    <lineage>
        <taxon>Bacteria</taxon>
        <taxon>Pseudomonadati</taxon>
        <taxon>Bacteroidota</taxon>
        <taxon>Flavobacteriia</taxon>
        <taxon>Flavobacteriales</taxon>
        <taxon>Flavobacteriaceae</taxon>
        <taxon>Flavobacterium</taxon>
    </lineage>
</organism>
<keyword evidence="1" id="KW-0472">Membrane</keyword>
<reference evidence="2 3" key="1">
    <citation type="journal article" date="2023" name="Antonie Van Leeuwenhoek">
        <title>Flavobacterium potami sp. nov., a multi-metal resistance genes harbouring bacterium isolated from shallow river silt.</title>
        <authorList>
            <person name="Li S."/>
            <person name="Mao S."/>
            <person name="Mu W."/>
            <person name="Guo B."/>
            <person name="Li C."/>
            <person name="Zhu Q."/>
            <person name="Hou X."/>
            <person name="Zhao Y."/>
            <person name="Wei S."/>
            <person name="Liu H."/>
            <person name="Liu A."/>
        </authorList>
    </citation>
    <scope>NUCLEOTIDE SEQUENCE [LARGE SCALE GENOMIC DNA]</scope>
    <source>
        <strain evidence="2 3">17A</strain>
    </source>
</reference>
<dbReference type="GO" id="GO:0005886">
    <property type="term" value="C:plasma membrane"/>
    <property type="evidence" value="ECO:0007669"/>
    <property type="project" value="UniProtKB-SubCell"/>
</dbReference>
<comment type="caution">
    <text evidence="2">The sequence shown here is derived from an EMBL/GenBank/DDBJ whole genome shotgun (WGS) entry which is preliminary data.</text>
</comment>
<keyword evidence="1" id="KW-0812">Transmembrane</keyword>
<dbReference type="AlphaFoldDB" id="A0A9X1HHT5"/>
<keyword evidence="3" id="KW-1185">Reference proteome</keyword>
<evidence type="ECO:0000256" key="1">
    <source>
        <dbReference type="SAM" id="Phobius"/>
    </source>
</evidence>
<dbReference type="GO" id="GO:0009306">
    <property type="term" value="P:protein secretion"/>
    <property type="evidence" value="ECO:0007669"/>
    <property type="project" value="UniProtKB-UniRule"/>
</dbReference>
<keyword evidence="1" id="KW-1133">Transmembrane helix</keyword>